<feature type="transmembrane region" description="Helical" evidence="6">
    <location>
        <begin position="197"/>
        <end position="216"/>
    </location>
</feature>
<keyword evidence="8" id="KW-1185">Reference proteome</keyword>
<keyword evidence="5 6" id="KW-0472">Membrane</keyword>
<feature type="transmembrane region" description="Helical" evidence="6">
    <location>
        <begin position="296"/>
        <end position="322"/>
    </location>
</feature>
<evidence type="ECO:0000256" key="5">
    <source>
        <dbReference type="ARBA" id="ARBA00023136"/>
    </source>
</evidence>
<accession>A0A916NEW2</accession>
<feature type="transmembrane region" description="Helical" evidence="6">
    <location>
        <begin position="6"/>
        <end position="39"/>
    </location>
</feature>
<gene>
    <name evidence="7" type="ORF">CRYO30217_00309</name>
</gene>
<dbReference type="KEGG" id="ptan:CRYO30217_00309"/>
<evidence type="ECO:0000313" key="8">
    <source>
        <dbReference type="Proteomes" id="UP000683507"/>
    </source>
</evidence>
<dbReference type="PANTHER" id="PTHR21716:SF64">
    <property type="entry name" value="AI-2 TRANSPORT PROTEIN TQSA"/>
    <property type="match status" value="1"/>
</dbReference>
<organism evidence="7 8">
    <name type="scientific">Parvicella tangerina</name>
    <dbReference type="NCBI Taxonomy" id="2829795"/>
    <lineage>
        <taxon>Bacteria</taxon>
        <taxon>Pseudomonadati</taxon>
        <taxon>Bacteroidota</taxon>
        <taxon>Flavobacteriia</taxon>
        <taxon>Flavobacteriales</taxon>
        <taxon>Parvicellaceae</taxon>
        <taxon>Parvicella</taxon>
    </lineage>
</organism>
<keyword evidence="4 6" id="KW-1133">Transmembrane helix</keyword>
<evidence type="ECO:0000256" key="6">
    <source>
        <dbReference type="SAM" id="Phobius"/>
    </source>
</evidence>
<feature type="transmembrane region" description="Helical" evidence="6">
    <location>
        <begin position="255"/>
        <end position="276"/>
    </location>
</feature>
<evidence type="ECO:0000256" key="3">
    <source>
        <dbReference type="ARBA" id="ARBA00022692"/>
    </source>
</evidence>
<proteinExistence type="inferred from homology"/>
<dbReference type="RefSeq" id="WP_258540552.1">
    <property type="nucleotide sequence ID" value="NZ_OU015584.1"/>
</dbReference>
<sequence length="346" mass="38230">MLQKTAYTLIILIAIVVTLSFGQSLIIPFVFALLLWFIVRMMRIQFDKIPFVKKRFPSWLKNLVPSLIILVILGVASKVISTNIQDLAESYEKYEANIDLLIDQASDAFGIDIMSILKGQSGDLDFGTILSSIFDSLTDILGSAFMILIYGLFIFLEEVFFKTKLQHAFSKAEQYDKVSHILGNIQKSVTTYLGMKTLISLITGVASYIALIIIGIDSPIFWAFLIFLLNFIPTIGSLVGTLFPATFCLLQFGEFTPGIMVLVFVGAIQVVVGNILEPRLMGNSMNISPLVAIASLTIWGAIWGVTGMILSVPITVITIIVFSEFPQTRPIAILLSEKGIIKDINK</sequence>
<dbReference type="EMBL" id="OU015584">
    <property type="protein sequence ID" value="CAG5077172.1"/>
    <property type="molecule type" value="Genomic_DNA"/>
</dbReference>
<keyword evidence="3 6" id="KW-0812">Transmembrane</keyword>
<protein>
    <recommendedName>
        <fullName evidence="9">AI-2E family transporter</fullName>
    </recommendedName>
</protein>
<dbReference type="Proteomes" id="UP000683507">
    <property type="component" value="Chromosome"/>
</dbReference>
<dbReference type="InterPro" id="IPR002549">
    <property type="entry name" value="AI-2E-like"/>
</dbReference>
<evidence type="ECO:0000313" key="7">
    <source>
        <dbReference type="EMBL" id="CAG5077172.1"/>
    </source>
</evidence>
<comment type="similarity">
    <text evidence="2">Belongs to the autoinducer-2 exporter (AI-2E) (TC 2.A.86) family.</text>
</comment>
<evidence type="ECO:0000256" key="2">
    <source>
        <dbReference type="ARBA" id="ARBA00009773"/>
    </source>
</evidence>
<feature type="transmembrane region" description="Helical" evidence="6">
    <location>
        <begin position="140"/>
        <end position="161"/>
    </location>
</feature>
<evidence type="ECO:0008006" key="9">
    <source>
        <dbReference type="Google" id="ProtNLM"/>
    </source>
</evidence>
<dbReference type="GO" id="GO:0016020">
    <property type="term" value="C:membrane"/>
    <property type="evidence" value="ECO:0007669"/>
    <property type="project" value="UniProtKB-SubCell"/>
</dbReference>
<evidence type="ECO:0000256" key="1">
    <source>
        <dbReference type="ARBA" id="ARBA00004141"/>
    </source>
</evidence>
<evidence type="ECO:0000256" key="4">
    <source>
        <dbReference type="ARBA" id="ARBA00022989"/>
    </source>
</evidence>
<dbReference type="Pfam" id="PF01594">
    <property type="entry name" value="AI-2E_transport"/>
    <property type="match status" value="1"/>
</dbReference>
<dbReference type="AlphaFoldDB" id="A0A916NEW2"/>
<reference evidence="7" key="1">
    <citation type="submission" date="2021-04" db="EMBL/GenBank/DDBJ databases">
        <authorList>
            <person name="Rodrigo-Torres L."/>
            <person name="Arahal R. D."/>
            <person name="Lucena T."/>
        </authorList>
    </citation>
    <scope>NUCLEOTIDE SEQUENCE</scope>
    <source>
        <strain evidence="7">AS29M-1</strain>
    </source>
</reference>
<feature type="transmembrane region" description="Helical" evidence="6">
    <location>
        <begin position="59"/>
        <end position="80"/>
    </location>
</feature>
<comment type="subcellular location">
    <subcellularLocation>
        <location evidence="1">Membrane</location>
        <topology evidence="1">Multi-pass membrane protein</topology>
    </subcellularLocation>
</comment>
<dbReference type="PANTHER" id="PTHR21716">
    <property type="entry name" value="TRANSMEMBRANE PROTEIN"/>
    <property type="match status" value="1"/>
</dbReference>
<feature type="transmembrane region" description="Helical" evidence="6">
    <location>
        <begin position="222"/>
        <end position="243"/>
    </location>
</feature>
<dbReference type="GO" id="GO:0055085">
    <property type="term" value="P:transmembrane transport"/>
    <property type="evidence" value="ECO:0007669"/>
    <property type="project" value="TreeGrafter"/>
</dbReference>
<name>A0A916NEW2_9FLAO</name>